<dbReference type="PROSITE" id="PS50956">
    <property type="entry name" value="HTH_ASNC_2"/>
    <property type="match status" value="1"/>
</dbReference>
<comment type="caution">
    <text evidence="5">The sequence shown here is derived from an EMBL/GenBank/DDBJ whole genome shotgun (WGS) entry which is preliminary data.</text>
</comment>
<dbReference type="PRINTS" id="PR00033">
    <property type="entry name" value="HTHASNC"/>
</dbReference>
<dbReference type="PANTHER" id="PTHR30154:SF34">
    <property type="entry name" value="TRANSCRIPTIONAL REGULATOR AZLB"/>
    <property type="match status" value="1"/>
</dbReference>
<dbReference type="GO" id="GO:0043200">
    <property type="term" value="P:response to amino acid"/>
    <property type="evidence" value="ECO:0007669"/>
    <property type="project" value="TreeGrafter"/>
</dbReference>
<evidence type="ECO:0000256" key="1">
    <source>
        <dbReference type="ARBA" id="ARBA00023015"/>
    </source>
</evidence>
<accession>A0A917Q4M3</accession>
<reference evidence="5 6" key="1">
    <citation type="journal article" date="2014" name="Int. J. Syst. Evol. Microbiol.">
        <title>Complete genome sequence of Corynebacterium casei LMG S-19264T (=DSM 44701T), isolated from a smear-ripened cheese.</title>
        <authorList>
            <consortium name="US DOE Joint Genome Institute (JGI-PGF)"/>
            <person name="Walter F."/>
            <person name="Albersmeier A."/>
            <person name="Kalinowski J."/>
            <person name="Ruckert C."/>
        </authorList>
    </citation>
    <scope>NUCLEOTIDE SEQUENCE [LARGE SCALE GENOMIC DNA]</scope>
    <source>
        <strain evidence="5 6">CGMCC 1.9161</strain>
    </source>
</reference>
<dbReference type="SUPFAM" id="SSF54909">
    <property type="entry name" value="Dimeric alpha+beta barrel"/>
    <property type="match status" value="1"/>
</dbReference>
<dbReference type="SMART" id="SM00344">
    <property type="entry name" value="HTH_ASNC"/>
    <property type="match status" value="1"/>
</dbReference>
<dbReference type="InterPro" id="IPR011008">
    <property type="entry name" value="Dimeric_a/b-barrel"/>
</dbReference>
<keyword evidence="6" id="KW-1185">Reference proteome</keyword>
<protein>
    <recommendedName>
        <fullName evidence="4">HTH asnC-type domain-containing protein</fullName>
    </recommendedName>
</protein>
<dbReference type="Pfam" id="PF01037">
    <property type="entry name" value="AsnC_trans_reg"/>
    <property type="match status" value="1"/>
</dbReference>
<keyword evidence="1" id="KW-0805">Transcription regulation</keyword>
<dbReference type="PANTHER" id="PTHR30154">
    <property type="entry name" value="LEUCINE-RESPONSIVE REGULATORY PROTEIN"/>
    <property type="match status" value="1"/>
</dbReference>
<dbReference type="InterPro" id="IPR019888">
    <property type="entry name" value="Tscrpt_reg_AsnC-like"/>
</dbReference>
<evidence type="ECO:0000313" key="5">
    <source>
        <dbReference type="EMBL" id="GGK21471.1"/>
    </source>
</evidence>
<evidence type="ECO:0000313" key="6">
    <source>
        <dbReference type="Proteomes" id="UP000600449"/>
    </source>
</evidence>
<organism evidence="5 6">
    <name type="scientific">Salinarimonas ramus</name>
    <dbReference type="NCBI Taxonomy" id="690164"/>
    <lineage>
        <taxon>Bacteria</taxon>
        <taxon>Pseudomonadati</taxon>
        <taxon>Pseudomonadota</taxon>
        <taxon>Alphaproteobacteria</taxon>
        <taxon>Hyphomicrobiales</taxon>
        <taxon>Salinarimonadaceae</taxon>
        <taxon>Salinarimonas</taxon>
    </lineage>
</organism>
<evidence type="ECO:0000259" key="4">
    <source>
        <dbReference type="PROSITE" id="PS50956"/>
    </source>
</evidence>
<gene>
    <name evidence="5" type="ORF">GCM10011322_05210</name>
</gene>
<dbReference type="GO" id="GO:0043565">
    <property type="term" value="F:sequence-specific DNA binding"/>
    <property type="evidence" value="ECO:0007669"/>
    <property type="project" value="InterPro"/>
</dbReference>
<dbReference type="Pfam" id="PF13404">
    <property type="entry name" value="HTH_AsnC-type"/>
    <property type="match status" value="1"/>
</dbReference>
<sequence>MESLDDLDRALIALLRADARLPVASLAQRLRVSRGTVQNRIDKLIERRVLLGFTVRLREDVETAAVRAFMTLEVRAGDLKPVVARLKRLPSVVRIFTTNGRWDLVCEIATGDLAALDAVINDIRAVPGIAHSETSIRLSEL</sequence>
<dbReference type="AlphaFoldDB" id="A0A917Q4M3"/>
<dbReference type="RefSeq" id="WP_188909268.1">
    <property type="nucleotide sequence ID" value="NZ_BMMF01000002.1"/>
</dbReference>
<evidence type="ECO:0000256" key="2">
    <source>
        <dbReference type="ARBA" id="ARBA00023125"/>
    </source>
</evidence>
<dbReference type="GO" id="GO:0005829">
    <property type="term" value="C:cytosol"/>
    <property type="evidence" value="ECO:0007669"/>
    <property type="project" value="TreeGrafter"/>
</dbReference>
<proteinExistence type="predicted"/>
<dbReference type="SUPFAM" id="SSF46785">
    <property type="entry name" value="Winged helix' DNA-binding domain"/>
    <property type="match status" value="1"/>
</dbReference>
<keyword evidence="3" id="KW-0804">Transcription</keyword>
<dbReference type="InterPro" id="IPR036390">
    <property type="entry name" value="WH_DNA-bd_sf"/>
</dbReference>
<evidence type="ECO:0000256" key="3">
    <source>
        <dbReference type="ARBA" id="ARBA00023163"/>
    </source>
</evidence>
<name>A0A917Q4M3_9HYPH</name>
<keyword evidence="2" id="KW-0238">DNA-binding</keyword>
<dbReference type="Gene3D" id="1.10.10.10">
    <property type="entry name" value="Winged helix-like DNA-binding domain superfamily/Winged helix DNA-binding domain"/>
    <property type="match status" value="1"/>
</dbReference>
<dbReference type="EMBL" id="BMMF01000002">
    <property type="protein sequence ID" value="GGK21471.1"/>
    <property type="molecule type" value="Genomic_DNA"/>
</dbReference>
<dbReference type="InterPro" id="IPR019887">
    <property type="entry name" value="Tscrpt_reg_AsnC/Lrp_C"/>
</dbReference>
<feature type="domain" description="HTH asnC-type" evidence="4">
    <location>
        <begin position="4"/>
        <end position="70"/>
    </location>
</feature>
<dbReference type="InterPro" id="IPR000485">
    <property type="entry name" value="AsnC-type_HTH_dom"/>
</dbReference>
<dbReference type="Gene3D" id="3.30.70.920">
    <property type="match status" value="1"/>
</dbReference>
<dbReference type="InterPro" id="IPR036388">
    <property type="entry name" value="WH-like_DNA-bd_sf"/>
</dbReference>
<dbReference type="Proteomes" id="UP000600449">
    <property type="component" value="Unassembled WGS sequence"/>
</dbReference>